<keyword evidence="1" id="KW-1133">Transmembrane helix</keyword>
<evidence type="ECO:0000313" key="3">
    <source>
        <dbReference type="EMBL" id="MDI5968048.1"/>
    </source>
</evidence>
<dbReference type="AlphaFoldDB" id="A0AA90GZ53"/>
<proteinExistence type="predicted"/>
<organism evidence="3">
    <name type="scientific">Streptantibioticus silvisoli</name>
    <dbReference type="NCBI Taxonomy" id="2705255"/>
    <lineage>
        <taxon>Bacteria</taxon>
        <taxon>Bacillati</taxon>
        <taxon>Actinomycetota</taxon>
        <taxon>Actinomycetes</taxon>
        <taxon>Kitasatosporales</taxon>
        <taxon>Streptomycetaceae</taxon>
        <taxon>Streptantibioticus</taxon>
    </lineage>
</organism>
<evidence type="ECO:0000313" key="2">
    <source>
        <dbReference type="EMBL" id="MDI5961465.1"/>
    </source>
</evidence>
<protein>
    <submittedName>
        <fullName evidence="3">Uncharacterized protein</fullName>
    </submittedName>
</protein>
<dbReference type="RefSeq" id="WP_271314535.1">
    <property type="nucleotide sequence ID" value="NZ_JAAGKO020000002.1"/>
</dbReference>
<reference evidence="3 4" key="1">
    <citation type="submission" date="2023-05" db="EMBL/GenBank/DDBJ databases">
        <title>Streptantibioticus silvisoli sp. nov., acidotolerant actinomycetes 1 from pine litter.</title>
        <authorList>
            <person name="Swiecimska M."/>
            <person name="Golinska P."/>
            <person name="Sangal V."/>
            <person name="Wachnowicz B."/>
            <person name="Goodfellow M."/>
        </authorList>
    </citation>
    <scope>NUCLEOTIDE SEQUENCE</scope>
    <source>
        <strain evidence="3">SL13</strain>
        <strain evidence="2 4">SL54</strain>
    </source>
</reference>
<keyword evidence="1" id="KW-0472">Membrane</keyword>
<comment type="caution">
    <text evidence="3">The sequence shown here is derived from an EMBL/GenBank/DDBJ whole genome shotgun (WGS) entry which is preliminary data.</text>
</comment>
<keyword evidence="4" id="KW-1185">Reference proteome</keyword>
<dbReference type="EMBL" id="JABXJJ020000002">
    <property type="protein sequence ID" value="MDI5968048.1"/>
    <property type="molecule type" value="Genomic_DNA"/>
</dbReference>
<feature type="transmembrane region" description="Helical" evidence="1">
    <location>
        <begin position="29"/>
        <end position="52"/>
    </location>
</feature>
<dbReference type="Proteomes" id="UP001156398">
    <property type="component" value="Unassembled WGS sequence"/>
</dbReference>
<keyword evidence="1" id="KW-0812">Transmembrane</keyword>
<evidence type="ECO:0000313" key="4">
    <source>
        <dbReference type="Proteomes" id="UP001156398"/>
    </source>
</evidence>
<name>A0AA90GZ53_9ACTN</name>
<dbReference type="EMBL" id="JAAGKO020000002">
    <property type="protein sequence ID" value="MDI5961465.1"/>
    <property type="molecule type" value="Genomic_DNA"/>
</dbReference>
<accession>A0AA90GZ53</accession>
<evidence type="ECO:0000256" key="1">
    <source>
        <dbReference type="SAM" id="Phobius"/>
    </source>
</evidence>
<gene>
    <name evidence="2" type="ORF">POF43_001765</name>
    <name evidence="3" type="ORF">POF50_001545</name>
</gene>
<sequence>MSADGSEELLVTIQPLAATAAAEGEYRPWLGLMVVFGCPVLLAILVFVALIMR</sequence>